<accession>A1SZ85</accession>
<evidence type="ECO:0000313" key="1">
    <source>
        <dbReference type="EMBL" id="ABM04800.1"/>
    </source>
</evidence>
<gene>
    <name evidence="1" type="ordered locus">Ping_3103</name>
</gene>
<organism evidence="1 2">
    <name type="scientific">Psychromonas ingrahamii (strain DSM 17664 / CCUG 51855 / 37)</name>
    <dbReference type="NCBI Taxonomy" id="357804"/>
    <lineage>
        <taxon>Bacteria</taxon>
        <taxon>Pseudomonadati</taxon>
        <taxon>Pseudomonadota</taxon>
        <taxon>Gammaproteobacteria</taxon>
        <taxon>Alteromonadales</taxon>
        <taxon>Psychromonadaceae</taxon>
        <taxon>Psychromonas</taxon>
    </lineage>
</organism>
<sequence length="382" mass="44760">MKSRIQSHISNYEWASTEAKITYCKMPNRKVSKIYETYLINTLAPQYNKSENDADDMSLLSFDDSNIEWLKYNFIDEKKSIQRAKNTQKTPKKKKKENLPTIDYFYDFIRRNKNNIIELFYDKYQGLSISIIVAVSKEEMDMLFSSSRNAAPESSWATLSSMSFRIDASGQPKTTIHFVSAIEDNVEFQPFFKKLFSLLEADISKLDKNEGVKKDLQRIQEINEYFEGWLSKKHPLIVLDMINDKKSSIAIKGVINGLNKVYNAGCGYYTLIYKRKKRRLYYDTFDVDSNDLNGFSSVQEKKEWLTKYAWFKNENDGLAMAFSSETQFYYLLFLIQKFEIAFTIDEYEDEVVSSIRKNNFGEWTLAELKKVDTINKASIRIE</sequence>
<dbReference type="AlphaFoldDB" id="A1SZ85"/>
<dbReference type="HOGENOM" id="CLU_723351_0_0_6"/>
<reference evidence="1 2" key="1">
    <citation type="submission" date="2007-01" db="EMBL/GenBank/DDBJ databases">
        <title>Complete sequence of Psychromonas ingrahamii 37.</title>
        <authorList>
            <consortium name="US DOE Joint Genome Institute"/>
            <person name="Copeland A."/>
            <person name="Lucas S."/>
            <person name="Lapidus A."/>
            <person name="Barry K."/>
            <person name="Detter J.C."/>
            <person name="Glavina del Rio T."/>
            <person name="Hammon N."/>
            <person name="Israni S."/>
            <person name="Dalin E."/>
            <person name="Tice H."/>
            <person name="Pitluck S."/>
            <person name="Thompson L.S."/>
            <person name="Brettin T."/>
            <person name="Bruce D."/>
            <person name="Han C."/>
            <person name="Tapia R."/>
            <person name="Schmutz J."/>
            <person name="Larimer F."/>
            <person name="Land M."/>
            <person name="Hauser L."/>
            <person name="Kyrpides N."/>
            <person name="Ivanova N."/>
            <person name="Staley J."/>
            <person name="Richardson P."/>
        </authorList>
    </citation>
    <scope>NUCLEOTIDE SEQUENCE [LARGE SCALE GENOMIC DNA]</scope>
    <source>
        <strain evidence="1 2">37</strain>
    </source>
</reference>
<keyword evidence="2" id="KW-1185">Reference proteome</keyword>
<dbReference type="EMBL" id="CP000510">
    <property type="protein sequence ID" value="ABM04800.1"/>
    <property type="molecule type" value="Genomic_DNA"/>
</dbReference>
<proteinExistence type="predicted"/>
<dbReference type="Proteomes" id="UP000000639">
    <property type="component" value="Chromosome"/>
</dbReference>
<evidence type="ECO:0000313" key="2">
    <source>
        <dbReference type="Proteomes" id="UP000000639"/>
    </source>
</evidence>
<dbReference type="KEGG" id="pin:Ping_3103"/>
<name>A1SZ85_PSYIN</name>
<protein>
    <submittedName>
        <fullName evidence="1">Pilin inverting protein PivNM-1B</fullName>
    </submittedName>
</protein>